<proteinExistence type="predicted"/>
<sequence length="221" mass="24436">MIPVFVISLARSVERRAMVVQQMAHLGINFEFVDATDGKALSSAELAKVDLELAKEVCGHELSFGEIGCAMSHIRVYERIVAEGIDRCVALEDDIYLHMHSKAIIETIVRSCHSEIVFLHHGKAKRWPILSSLPGGYRLARYLAPSRTSRRGILSTAGYVLTLAGAKKLLQCAYPLRMPSDYLTGRLQLNGLAASGVEPCCLDVDLFTTTIDDRAYGHYLE</sequence>
<name>B2KYN0_AERHY</name>
<protein>
    <submittedName>
        <fullName evidence="2">WahB</fullName>
    </submittedName>
</protein>
<feature type="domain" description="Glycosyl transferase family 25" evidence="1">
    <location>
        <begin position="1"/>
        <end position="184"/>
    </location>
</feature>
<dbReference type="CAZy" id="GT25">
    <property type="family name" value="Glycosyltransferase Family 25"/>
</dbReference>
<dbReference type="AlphaFoldDB" id="B2KYN0"/>
<evidence type="ECO:0000259" key="1">
    <source>
        <dbReference type="Pfam" id="PF01755"/>
    </source>
</evidence>
<dbReference type="EMBL" id="EU296246">
    <property type="protein sequence ID" value="ACA14476.1"/>
    <property type="molecule type" value="Genomic_DNA"/>
</dbReference>
<dbReference type="CDD" id="cd06532">
    <property type="entry name" value="Glyco_transf_25"/>
    <property type="match status" value="1"/>
</dbReference>
<evidence type="ECO:0000313" key="2">
    <source>
        <dbReference type="EMBL" id="ACA14476.1"/>
    </source>
</evidence>
<dbReference type="Pfam" id="PF01755">
    <property type="entry name" value="Glyco_transf_25"/>
    <property type="match status" value="1"/>
</dbReference>
<accession>B2KYN0</accession>
<dbReference type="InterPro" id="IPR002654">
    <property type="entry name" value="Glyco_trans_25"/>
</dbReference>
<reference evidence="2" key="1">
    <citation type="journal article" date="2008" name="J. Bacteriol.">
        <title>Molecular analysis of three Aeromonas hydrophila AH-3 (serotype O34) lipopolysaccharide core biosynthesis gene clusters.</title>
        <authorList>
            <person name="Jimenez N."/>
            <person name="Canals R."/>
            <person name="Lacasta A."/>
            <person name="Kondakova A.N."/>
            <person name="Lindner B."/>
            <person name="Knirel Y.A."/>
            <person name="Merino S."/>
            <person name="Regue M."/>
            <person name="Tomas J.M."/>
        </authorList>
    </citation>
    <scope>NUCLEOTIDE SEQUENCE</scope>
    <source>
        <strain evidence="2">AH-3</strain>
    </source>
</reference>
<gene>
    <name evidence="2" type="primary">wahB</name>
</gene>
<organism evidence="2">
    <name type="scientific">Aeromonas hydrophila</name>
    <dbReference type="NCBI Taxonomy" id="644"/>
    <lineage>
        <taxon>Bacteria</taxon>
        <taxon>Pseudomonadati</taxon>
        <taxon>Pseudomonadota</taxon>
        <taxon>Gammaproteobacteria</taxon>
        <taxon>Aeromonadales</taxon>
        <taxon>Aeromonadaceae</taxon>
        <taxon>Aeromonas</taxon>
    </lineage>
</organism>